<evidence type="ECO:0000313" key="9">
    <source>
        <dbReference type="EMBL" id="CAB4976184.1"/>
    </source>
</evidence>
<evidence type="ECO:0000256" key="4">
    <source>
        <dbReference type="ARBA" id="ARBA00022989"/>
    </source>
</evidence>
<dbReference type="InterPro" id="IPR001640">
    <property type="entry name" value="Lgt"/>
</dbReference>
<dbReference type="GO" id="GO:0008961">
    <property type="term" value="F:phosphatidylglycerol-prolipoprotein diacylglyceryl transferase activity"/>
    <property type="evidence" value="ECO:0007669"/>
    <property type="project" value="InterPro"/>
</dbReference>
<feature type="transmembrane region" description="Helical" evidence="6">
    <location>
        <begin position="216"/>
        <end position="234"/>
    </location>
</feature>
<dbReference type="PROSITE" id="PS01311">
    <property type="entry name" value="LGT"/>
    <property type="match status" value="1"/>
</dbReference>
<evidence type="ECO:0000313" key="8">
    <source>
        <dbReference type="EMBL" id="CAB4894104.1"/>
    </source>
</evidence>
<dbReference type="GO" id="GO:0042158">
    <property type="term" value="P:lipoprotein biosynthetic process"/>
    <property type="evidence" value="ECO:0007669"/>
    <property type="project" value="InterPro"/>
</dbReference>
<sequence length="280" mass="31024">MMLRFIPTPSTSAFNIGPLQIHWYALCLIAGIAVAIWLGDKRYRALGGGKSIVADVAIVAVPSGIIGGRLYHVITSPANYFGSDGDLSRAFKIWEGGLGIWGAISLGTLSAWIYYRKGLKSDREGVLPFAKFADALAPGILFAEAIGRFGNWFNGELFGKPTTLPWAVEIPPYNRPYLYGNFETFHPTFLYEALWCILIAVVLLKKGKLLKPGQGFLFYVAAYCFGRFFIEILRIDYASHFLGLRINVWVSALVFLAAVWFFVLLGRRPQAVPTAESDNL</sequence>
<dbReference type="GO" id="GO:0005886">
    <property type="term" value="C:plasma membrane"/>
    <property type="evidence" value="ECO:0007669"/>
    <property type="project" value="InterPro"/>
</dbReference>
<evidence type="ECO:0000256" key="6">
    <source>
        <dbReference type="SAM" id="Phobius"/>
    </source>
</evidence>
<keyword evidence="2" id="KW-0808">Transferase</keyword>
<name>A0A6J6WEP2_9ZZZZ</name>
<feature type="transmembrane region" description="Helical" evidence="6">
    <location>
        <begin position="246"/>
        <end position="265"/>
    </location>
</feature>
<feature type="transmembrane region" description="Helical" evidence="6">
    <location>
        <begin position="126"/>
        <end position="147"/>
    </location>
</feature>
<evidence type="ECO:0000256" key="3">
    <source>
        <dbReference type="ARBA" id="ARBA00022692"/>
    </source>
</evidence>
<keyword evidence="4 6" id="KW-1133">Transmembrane helix</keyword>
<dbReference type="EMBL" id="CAFBOP010000002">
    <property type="protein sequence ID" value="CAB4976184.1"/>
    <property type="molecule type" value="Genomic_DNA"/>
</dbReference>
<dbReference type="HAMAP" id="MF_01147">
    <property type="entry name" value="Lgt"/>
    <property type="match status" value="1"/>
</dbReference>
<evidence type="ECO:0000256" key="5">
    <source>
        <dbReference type="ARBA" id="ARBA00023136"/>
    </source>
</evidence>
<evidence type="ECO:0000256" key="1">
    <source>
        <dbReference type="ARBA" id="ARBA00022475"/>
    </source>
</evidence>
<dbReference type="PANTHER" id="PTHR30589:SF0">
    <property type="entry name" value="PHOSPHATIDYLGLYCEROL--PROLIPOPROTEIN DIACYLGLYCERYL TRANSFERASE"/>
    <property type="match status" value="1"/>
</dbReference>
<keyword evidence="1" id="KW-1003">Cell membrane</keyword>
<keyword evidence="5 6" id="KW-0472">Membrane</keyword>
<dbReference type="AlphaFoldDB" id="A0A6J6WEP2"/>
<evidence type="ECO:0000256" key="2">
    <source>
        <dbReference type="ARBA" id="ARBA00022679"/>
    </source>
</evidence>
<proteinExistence type="inferred from homology"/>
<reference evidence="7" key="1">
    <citation type="submission" date="2020-05" db="EMBL/GenBank/DDBJ databases">
        <authorList>
            <person name="Chiriac C."/>
            <person name="Salcher M."/>
            <person name="Ghai R."/>
            <person name="Kavagutti S V."/>
        </authorList>
    </citation>
    <scope>NUCLEOTIDE SEQUENCE</scope>
</reference>
<accession>A0A6J6WEP2</accession>
<feature type="transmembrane region" description="Helical" evidence="6">
    <location>
        <begin position="20"/>
        <end position="39"/>
    </location>
</feature>
<evidence type="ECO:0000313" key="10">
    <source>
        <dbReference type="EMBL" id="CAB5009223.1"/>
    </source>
</evidence>
<dbReference type="PANTHER" id="PTHR30589">
    <property type="entry name" value="PROLIPOPROTEIN DIACYLGLYCERYL TRANSFERASE"/>
    <property type="match status" value="1"/>
</dbReference>
<gene>
    <name evidence="7" type="ORF">UFOPK2967_00427</name>
    <name evidence="8" type="ORF">UFOPK3587_00091</name>
    <name evidence="9" type="ORF">UFOPK3984_00095</name>
    <name evidence="10" type="ORF">UFOPK4114_00151</name>
</gene>
<dbReference type="EMBL" id="CAFAAC010000016">
    <property type="protein sequence ID" value="CAB4783000.1"/>
    <property type="molecule type" value="Genomic_DNA"/>
</dbReference>
<dbReference type="NCBIfam" id="TIGR00544">
    <property type="entry name" value="lgt"/>
    <property type="match status" value="1"/>
</dbReference>
<protein>
    <submittedName>
        <fullName evidence="7">Unannotated protein</fullName>
    </submittedName>
</protein>
<feature type="transmembrane region" description="Helical" evidence="6">
    <location>
        <begin position="51"/>
        <end position="71"/>
    </location>
</feature>
<evidence type="ECO:0000313" key="7">
    <source>
        <dbReference type="EMBL" id="CAB4783000.1"/>
    </source>
</evidence>
<feature type="transmembrane region" description="Helical" evidence="6">
    <location>
        <begin position="91"/>
        <end position="114"/>
    </location>
</feature>
<dbReference type="EMBL" id="CAFBMN010000002">
    <property type="protein sequence ID" value="CAB4894104.1"/>
    <property type="molecule type" value="Genomic_DNA"/>
</dbReference>
<feature type="transmembrane region" description="Helical" evidence="6">
    <location>
        <begin position="185"/>
        <end position="204"/>
    </location>
</feature>
<keyword evidence="3 6" id="KW-0812">Transmembrane</keyword>
<organism evidence="7">
    <name type="scientific">freshwater metagenome</name>
    <dbReference type="NCBI Taxonomy" id="449393"/>
    <lineage>
        <taxon>unclassified sequences</taxon>
        <taxon>metagenomes</taxon>
        <taxon>ecological metagenomes</taxon>
    </lineage>
</organism>
<dbReference type="Pfam" id="PF01790">
    <property type="entry name" value="LGT"/>
    <property type="match status" value="1"/>
</dbReference>
<dbReference type="EMBL" id="CAFBPP010000002">
    <property type="protein sequence ID" value="CAB5009223.1"/>
    <property type="molecule type" value="Genomic_DNA"/>
</dbReference>